<proteinExistence type="predicted"/>
<name>A0ABT4ZGD6_9RHOB</name>
<feature type="domain" description="Methyltransferase" evidence="1">
    <location>
        <begin position="46"/>
        <end position="131"/>
    </location>
</feature>
<keyword evidence="2" id="KW-0489">Methyltransferase</keyword>
<dbReference type="GO" id="GO:0032259">
    <property type="term" value="P:methylation"/>
    <property type="evidence" value="ECO:0007669"/>
    <property type="project" value="UniProtKB-KW"/>
</dbReference>
<comment type="caution">
    <text evidence="2">The sequence shown here is derived from an EMBL/GenBank/DDBJ whole genome shotgun (WGS) entry which is preliminary data.</text>
</comment>
<gene>
    <name evidence="2" type="ORF">PAF17_09735</name>
</gene>
<dbReference type="GO" id="GO:0008168">
    <property type="term" value="F:methyltransferase activity"/>
    <property type="evidence" value="ECO:0007669"/>
    <property type="project" value="UniProtKB-KW"/>
</dbReference>
<protein>
    <submittedName>
        <fullName evidence="2">Class I SAM-dependent methyltransferase</fullName>
    </submittedName>
</protein>
<dbReference type="RefSeq" id="WP_271888901.1">
    <property type="nucleotide sequence ID" value="NZ_JAQBIE010000010.1"/>
</dbReference>
<reference evidence="2" key="1">
    <citation type="submission" date="2022-12" db="EMBL/GenBank/DDBJ databases">
        <title>Paracoccus onchidii sp. nov., isolated from a marine invertebrate from the South China Sea.</title>
        <authorList>
            <person name="Xu S."/>
            <person name="Liu Z."/>
            <person name="Xu Y."/>
        </authorList>
    </citation>
    <scope>NUCLEOTIDE SEQUENCE</scope>
    <source>
        <strain evidence="2">Z330</strain>
    </source>
</reference>
<organism evidence="2 3">
    <name type="scientific">Paracoccus onchidii</name>
    <dbReference type="NCBI Taxonomy" id="3017813"/>
    <lineage>
        <taxon>Bacteria</taxon>
        <taxon>Pseudomonadati</taxon>
        <taxon>Pseudomonadota</taxon>
        <taxon>Alphaproteobacteria</taxon>
        <taxon>Rhodobacterales</taxon>
        <taxon>Paracoccaceae</taxon>
        <taxon>Paracoccus</taxon>
    </lineage>
</organism>
<keyword evidence="2" id="KW-0808">Transferase</keyword>
<dbReference type="EMBL" id="JAQBIE010000010">
    <property type="protein sequence ID" value="MDB6177781.1"/>
    <property type="molecule type" value="Genomic_DNA"/>
</dbReference>
<dbReference type="InterPro" id="IPR029063">
    <property type="entry name" value="SAM-dependent_MTases_sf"/>
</dbReference>
<dbReference type="SUPFAM" id="SSF53335">
    <property type="entry name" value="S-adenosyl-L-methionine-dependent methyltransferases"/>
    <property type="match status" value="1"/>
</dbReference>
<sequence length="218" mass="24342">MSAQAKHIVGLYRRHAQAWADLRGTVLLERVWLEHFENRMPPPRSVLDIGCGSGDPIGRYLVNQGCAVTGIDSSPELIQIAQRNIPGACWTVSDMRGLELDAKFSGILAWNSMFHLTPDEQRRMFPVFERHACPAAVLMFTSGAYHGCAIGEFQGEALYHASLASDEYHLLLSRHGFEVIERFVQDDHSGQHVIWLARFLASATDRPASNRPPADHPI</sequence>
<dbReference type="Gene3D" id="3.40.50.150">
    <property type="entry name" value="Vaccinia Virus protein VP39"/>
    <property type="match status" value="1"/>
</dbReference>
<evidence type="ECO:0000259" key="1">
    <source>
        <dbReference type="Pfam" id="PF13649"/>
    </source>
</evidence>
<evidence type="ECO:0000313" key="3">
    <source>
        <dbReference type="Proteomes" id="UP001165641"/>
    </source>
</evidence>
<dbReference type="InterPro" id="IPR041698">
    <property type="entry name" value="Methyltransf_25"/>
</dbReference>
<dbReference type="Pfam" id="PF13649">
    <property type="entry name" value="Methyltransf_25"/>
    <property type="match status" value="1"/>
</dbReference>
<dbReference type="CDD" id="cd02440">
    <property type="entry name" value="AdoMet_MTases"/>
    <property type="match status" value="1"/>
</dbReference>
<keyword evidence="3" id="KW-1185">Reference proteome</keyword>
<dbReference type="Proteomes" id="UP001165641">
    <property type="component" value="Unassembled WGS sequence"/>
</dbReference>
<evidence type="ECO:0000313" key="2">
    <source>
        <dbReference type="EMBL" id="MDB6177781.1"/>
    </source>
</evidence>
<accession>A0ABT4ZGD6</accession>